<dbReference type="AlphaFoldDB" id="A0A1X1RJJ5"/>
<sequence>MKVHPVVARFAARRPMVGVIAGLAMLGLVWGGVAVADPNQDNLAQITELSRQVEELSQTIVNAQPDLDNKMKLLGAADQQHSADLALLEETRAALAGYQQVVDEYAVAVYMGGRTDSLSAVLTATSPSNLIDSLATARVIGAELNEQLKGLRGANLEAQNVEAASAKSALEAKAAVDAAVAVRSNLQAKRDELRERMAELNRSYALLPPDQQAGVTLPTDAALAALGPAGPIPTVGTGGLVPSARILLDYIQLTYPGVQSIGGVRGDALPDHPSGRALDIMIGSNMGLGDAINADLQQQAGRFGISYTMWRVAAHFDHVHVTVN</sequence>
<protein>
    <recommendedName>
        <fullName evidence="2">ARB-07466-like C-terminal domain-containing protein</fullName>
    </recommendedName>
</protein>
<gene>
    <name evidence="3" type="ORF">AWC04_03285</name>
</gene>
<dbReference type="Pfam" id="PF26571">
    <property type="entry name" value="VldE"/>
    <property type="match status" value="1"/>
</dbReference>
<evidence type="ECO:0000256" key="1">
    <source>
        <dbReference type="SAM" id="Coils"/>
    </source>
</evidence>
<keyword evidence="1" id="KW-0175">Coiled coil</keyword>
<reference evidence="3 4" key="1">
    <citation type="submission" date="2016-01" db="EMBL/GenBank/DDBJ databases">
        <title>The new phylogeny of the genus Mycobacterium.</title>
        <authorList>
            <person name="Tarcisio F."/>
            <person name="Conor M."/>
            <person name="Antonella G."/>
            <person name="Elisabetta G."/>
            <person name="Giulia F.S."/>
            <person name="Sara T."/>
            <person name="Anna F."/>
            <person name="Clotilde B."/>
            <person name="Roberto B."/>
            <person name="Veronica D.S."/>
            <person name="Fabio R."/>
            <person name="Monica P."/>
            <person name="Olivier J."/>
            <person name="Enrico T."/>
            <person name="Nicola S."/>
        </authorList>
    </citation>
    <scope>NUCLEOTIDE SEQUENCE [LARGE SCALE GENOMIC DNA]</scope>
    <source>
        <strain evidence="3 4">DSM 44179</strain>
    </source>
</reference>
<evidence type="ECO:0000313" key="4">
    <source>
        <dbReference type="Proteomes" id="UP000193484"/>
    </source>
</evidence>
<name>A0A1X1RJJ5_MYCFA</name>
<keyword evidence="4" id="KW-1185">Reference proteome</keyword>
<dbReference type="Proteomes" id="UP000193484">
    <property type="component" value="Unassembled WGS sequence"/>
</dbReference>
<dbReference type="RefSeq" id="WP_085093035.1">
    <property type="nucleotide sequence ID" value="NZ_AP022603.1"/>
</dbReference>
<dbReference type="InterPro" id="IPR058593">
    <property type="entry name" value="ARB_07466-like_C"/>
</dbReference>
<proteinExistence type="predicted"/>
<accession>A0A1X1RJJ5</accession>
<evidence type="ECO:0000313" key="3">
    <source>
        <dbReference type="EMBL" id="ORV07725.1"/>
    </source>
</evidence>
<dbReference type="OrthoDB" id="2989771at2"/>
<evidence type="ECO:0000259" key="2">
    <source>
        <dbReference type="Pfam" id="PF26571"/>
    </source>
</evidence>
<feature type="domain" description="ARB-07466-like C-terminal" evidence="2">
    <location>
        <begin position="238"/>
        <end position="311"/>
    </location>
</feature>
<dbReference type="Gene3D" id="6.10.250.3150">
    <property type="match status" value="1"/>
</dbReference>
<dbReference type="STRING" id="1793.AWC04_03285"/>
<comment type="caution">
    <text evidence="3">The sequence shown here is derived from an EMBL/GenBank/DDBJ whole genome shotgun (WGS) entry which is preliminary data.</text>
</comment>
<organism evidence="3 4">
    <name type="scientific">Mycolicibacterium fallax</name>
    <name type="common">Mycobacterium fallax</name>
    <dbReference type="NCBI Taxonomy" id="1793"/>
    <lineage>
        <taxon>Bacteria</taxon>
        <taxon>Bacillati</taxon>
        <taxon>Actinomycetota</taxon>
        <taxon>Actinomycetes</taxon>
        <taxon>Mycobacteriales</taxon>
        <taxon>Mycobacteriaceae</taxon>
        <taxon>Mycolicibacterium</taxon>
    </lineage>
</organism>
<dbReference type="EMBL" id="LQOJ01000018">
    <property type="protein sequence ID" value="ORV07725.1"/>
    <property type="molecule type" value="Genomic_DNA"/>
</dbReference>
<feature type="coiled-coil region" evidence="1">
    <location>
        <begin position="176"/>
        <end position="203"/>
    </location>
</feature>